<proteinExistence type="predicted"/>
<comment type="caution">
    <text evidence="1">The sequence shown here is derived from an EMBL/GenBank/DDBJ whole genome shotgun (WGS) entry which is preliminary data.</text>
</comment>
<reference evidence="1 2" key="1">
    <citation type="submission" date="2018-11" db="EMBL/GenBank/DDBJ databases">
        <title>Rhodococcus spongicola sp. nov. and Rhodococcus xishaensis sp. nov. from marine sponges.</title>
        <authorList>
            <person name="Li L."/>
            <person name="Lin H.W."/>
        </authorList>
    </citation>
    <scope>NUCLEOTIDE SEQUENCE [LARGE SCALE GENOMIC DNA]</scope>
    <source>
        <strain evidence="1 2">CCTCC AB2014297</strain>
    </source>
</reference>
<dbReference type="AlphaFoldDB" id="A0A3S3AFY2"/>
<dbReference type="RefSeq" id="WP_127918235.1">
    <property type="nucleotide sequence ID" value="NZ_RKLP01000013.1"/>
</dbReference>
<organism evidence="1 2">
    <name type="scientific">Prescottella agglutinans</name>
    <dbReference type="NCBI Taxonomy" id="1644129"/>
    <lineage>
        <taxon>Bacteria</taxon>
        <taxon>Bacillati</taxon>
        <taxon>Actinomycetota</taxon>
        <taxon>Actinomycetes</taxon>
        <taxon>Mycobacteriales</taxon>
        <taxon>Nocardiaceae</taxon>
        <taxon>Prescottella</taxon>
    </lineage>
</organism>
<dbReference type="OrthoDB" id="80999at2"/>
<sequence>MRYTFDFGNPLPPGWIGLADQDRHWDRFTRRFGFRPGLDESTWPAIAEPIPSMTFDLTAPAGVDGAWESRFDAVNAEALRCFATEFPDDPTFVVLDWQHPGYRFDAAVHAATRDSEWRVPVYPDGDYYIFVREDLGEGTFGHPWEQSLCVFGERLVSSLGRTLATWLPVIRLDGRRCT</sequence>
<evidence type="ECO:0000313" key="1">
    <source>
        <dbReference type="EMBL" id="RVW07237.1"/>
    </source>
</evidence>
<keyword evidence="2" id="KW-1185">Reference proteome</keyword>
<gene>
    <name evidence="1" type="ORF">EGT67_22005</name>
</gene>
<dbReference type="EMBL" id="RKLP01000013">
    <property type="protein sequence ID" value="RVW07237.1"/>
    <property type="molecule type" value="Genomic_DNA"/>
</dbReference>
<dbReference type="Proteomes" id="UP000286208">
    <property type="component" value="Unassembled WGS sequence"/>
</dbReference>
<accession>A0A3S3AFY2</accession>
<dbReference type="InterPro" id="IPR020323">
    <property type="entry name" value="DUF2716"/>
</dbReference>
<dbReference type="Pfam" id="PF10898">
    <property type="entry name" value="DUF2716"/>
    <property type="match status" value="1"/>
</dbReference>
<evidence type="ECO:0000313" key="2">
    <source>
        <dbReference type="Proteomes" id="UP000286208"/>
    </source>
</evidence>
<protein>
    <submittedName>
        <fullName evidence="1">DUF2716 domain-containing protein</fullName>
    </submittedName>
</protein>
<name>A0A3S3AFY2_9NOCA</name>